<dbReference type="Proteomes" id="UP000054217">
    <property type="component" value="Unassembled WGS sequence"/>
</dbReference>
<keyword evidence="3" id="KW-1185">Reference proteome</keyword>
<evidence type="ECO:0000313" key="2">
    <source>
        <dbReference type="EMBL" id="KIO04233.1"/>
    </source>
</evidence>
<accession>A0A0C3J579</accession>
<evidence type="ECO:0000313" key="3">
    <source>
        <dbReference type="Proteomes" id="UP000054217"/>
    </source>
</evidence>
<dbReference type="AlphaFoldDB" id="A0A0C3J579"/>
<evidence type="ECO:0000259" key="1">
    <source>
        <dbReference type="Pfam" id="PF01498"/>
    </source>
</evidence>
<dbReference type="HOGENOM" id="CLU_056788_9_0_1"/>
<dbReference type="GO" id="GO:0003677">
    <property type="term" value="F:DNA binding"/>
    <property type="evidence" value="ECO:0007669"/>
    <property type="project" value="InterPro"/>
</dbReference>
<proteinExistence type="predicted"/>
<feature type="domain" description="Transposase Tc1-like" evidence="1">
    <location>
        <begin position="53"/>
        <end position="98"/>
    </location>
</feature>
<gene>
    <name evidence="2" type="ORF">M404DRAFT_557158</name>
</gene>
<dbReference type="InParanoid" id="A0A0C3J579"/>
<dbReference type="GO" id="GO:0015074">
    <property type="term" value="P:DNA integration"/>
    <property type="evidence" value="ECO:0007669"/>
    <property type="project" value="InterPro"/>
</dbReference>
<dbReference type="InterPro" id="IPR009057">
    <property type="entry name" value="Homeodomain-like_sf"/>
</dbReference>
<dbReference type="SUPFAM" id="SSF46689">
    <property type="entry name" value="Homeodomain-like"/>
    <property type="match status" value="1"/>
</dbReference>
<dbReference type="OrthoDB" id="2641874at2759"/>
<sequence>MSTCIGSGEIARVTGASQCTVNRVLRLSHLTGSVAKKPLERGHPRLLTAHDARYLVACVEHTPDVYTCELQHLLQESRGIKVSKSTIERTLHRHGFSHKCVCTSEQ</sequence>
<dbReference type="GO" id="GO:0006313">
    <property type="term" value="P:DNA transposition"/>
    <property type="evidence" value="ECO:0007669"/>
    <property type="project" value="InterPro"/>
</dbReference>
<dbReference type="STRING" id="870435.A0A0C3J579"/>
<organism evidence="2 3">
    <name type="scientific">Pisolithus tinctorius Marx 270</name>
    <dbReference type="NCBI Taxonomy" id="870435"/>
    <lineage>
        <taxon>Eukaryota</taxon>
        <taxon>Fungi</taxon>
        <taxon>Dikarya</taxon>
        <taxon>Basidiomycota</taxon>
        <taxon>Agaricomycotina</taxon>
        <taxon>Agaricomycetes</taxon>
        <taxon>Agaricomycetidae</taxon>
        <taxon>Boletales</taxon>
        <taxon>Sclerodermatineae</taxon>
        <taxon>Pisolithaceae</taxon>
        <taxon>Pisolithus</taxon>
    </lineage>
</organism>
<dbReference type="InterPro" id="IPR002492">
    <property type="entry name" value="Transposase_Tc1-like"/>
</dbReference>
<reference evidence="3" key="2">
    <citation type="submission" date="2015-01" db="EMBL/GenBank/DDBJ databases">
        <title>Evolutionary Origins and Diversification of the Mycorrhizal Mutualists.</title>
        <authorList>
            <consortium name="DOE Joint Genome Institute"/>
            <consortium name="Mycorrhizal Genomics Consortium"/>
            <person name="Kohler A."/>
            <person name="Kuo A."/>
            <person name="Nagy L.G."/>
            <person name="Floudas D."/>
            <person name="Copeland A."/>
            <person name="Barry K.W."/>
            <person name="Cichocki N."/>
            <person name="Veneault-Fourrey C."/>
            <person name="LaButti K."/>
            <person name="Lindquist E.A."/>
            <person name="Lipzen A."/>
            <person name="Lundell T."/>
            <person name="Morin E."/>
            <person name="Murat C."/>
            <person name="Riley R."/>
            <person name="Ohm R."/>
            <person name="Sun H."/>
            <person name="Tunlid A."/>
            <person name="Henrissat B."/>
            <person name="Grigoriev I.V."/>
            <person name="Hibbett D.S."/>
            <person name="Martin F."/>
        </authorList>
    </citation>
    <scope>NUCLEOTIDE SEQUENCE [LARGE SCALE GENOMIC DNA]</scope>
    <source>
        <strain evidence="3">Marx 270</strain>
    </source>
</reference>
<protein>
    <recommendedName>
        <fullName evidence="1">Transposase Tc1-like domain-containing protein</fullName>
    </recommendedName>
</protein>
<dbReference type="EMBL" id="KN831972">
    <property type="protein sequence ID" value="KIO04233.1"/>
    <property type="molecule type" value="Genomic_DNA"/>
</dbReference>
<reference evidence="2 3" key="1">
    <citation type="submission" date="2014-04" db="EMBL/GenBank/DDBJ databases">
        <authorList>
            <consortium name="DOE Joint Genome Institute"/>
            <person name="Kuo A."/>
            <person name="Kohler A."/>
            <person name="Costa M.D."/>
            <person name="Nagy L.G."/>
            <person name="Floudas D."/>
            <person name="Copeland A."/>
            <person name="Barry K.W."/>
            <person name="Cichocki N."/>
            <person name="Veneault-Fourrey C."/>
            <person name="LaButti K."/>
            <person name="Lindquist E.A."/>
            <person name="Lipzen A."/>
            <person name="Lundell T."/>
            <person name="Morin E."/>
            <person name="Murat C."/>
            <person name="Sun H."/>
            <person name="Tunlid A."/>
            <person name="Henrissat B."/>
            <person name="Grigoriev I.V."/>
            <person name="Hibbett D.S."/>
            <person name="Martin F."/>
            <person name="Nordberg H.P."/>
            <person name="Cantor M.N."/>
            <person name="Hua S.X."/>
        </authorList>
    </citation>
    <scope>NUCLEOTIDE SEQUENCE [LARGE SCALE GENOMIC DNA]</scope>
    <source>
        <strain evidence="2 3">Marx 270</strain>
    </source>
</reference>
<name>A0A0C3J579_PISTI</name>
<dbReference type="Pfam" id="PF01498">
    <property type="entry name" value="HTH_Tnp_Tc3_2"/>
    <property type="match status" value="1"/>
</dbReference>